<reference evidence="1 2" key="1">
    <citation type="journal article" date="2019" name="Commun. Biol.">
        <title>The bagworm genome reveals a unique fibroin gene that provides high tensile strength.</title>
        <authorList>
            <person name="Kono N."/>
            <person name="Nakamura H."/>
            <person name="Ohtoshi R."/>
            <person name="Tomita M."/>
            <person name="Numata K."/>
            <person name="Arakawa K."/>
        </authorList>
    </citation>
    <scope>NUCLEOTIDE SEQUENCE [LARGE SCALE GENOMIC DNA]</scope>
</reference>
<accession>A0A4C1S8L6</accession>
<dbReference type="EMBL" id="BGZK01000001">
    <property type="protein sequence ID" value="GBO98612.1"/>
    <property type="molecule type" value="Genomic_DNA"/>
</dbReference>
<evidence type="ECO:0000313" key="2">
    <source>
        <dbReference type="Proteomes" id="UP000299102"/>
    </source>
</evidence>
<dbReference type="AlphaFoldDB" id="A0A4C1S8L6"/>
<gene>
    <name evidence="1" type="ORF">EVAR_163_1</name>
</gene>
<organism evidence="1 2">
    <name type="scientific">Eumeta variegata</name>
    <name type="common">Bagworm moth</name>
    <name type="synonym">Eumeta japonica</name>
    <dbReference type="NCBI Taxonomy" id="151549"/>
    <lineage>
        <taxon>Eukaryota</taxon>
        <taxon>Metazoa</taxon>
        <taxon>Ecdysozoa</taxon>
        <taxon>Arthropoda</taxon>
        <taxon>Hexapoda</taxon>
        <taxon>Insecta</taxon>
        <taxon>Pterygota</taxon>
        <taxon>Neoptera</taxon>
        <taxon>Endopterygota</taxon>
        <taxon>Lepidoptera</taxon>
        <taxon>Glossata</taxon>
        <taxon>Ditrysia</taxon>
        <taxon>Tineoidea</taxon>
        <taxon>Psychidae</taxon>
        <taxon>Oiketicinae</taxon>
        <taxon>Eumeta</taxon>
    </lineage>
</organism>
<evidence type="ECO:0000313" key="1">
    <source>
        <dbReference type="EMBL" id="GBO98612.1"/>
    </source>
</evidence>
<keyword evidence="2" id="KW-1185">Reference proteome</keyword>
<comment type="caution">
    <text evidence="1">The sequence shown here is derived from an EMBL/GenBank/DDBJ whole genome shotgun (WGS) entry which is preliminary data.</text>
</comment>
<protein>
    <submittedName>
        <fullName evidence="1">Uncharacterized protein</fullName>
    </submittedName>
</protein>
<name>A0A4C1S8L6_EUMVA</name>
<dbReference type="Proteomes" id="UP000299102">
    <property type="component" value="Unassembled WGS sequence"/>
</dbReference>
<proteinExistence type="predicted"/>
<sequence length="144" mass="16631">MRLEYMNQPLLQVPIDFGQAIKQCEIWTDEYRWQMTPQSDVFNAQTGVLFEPKSIGMSQVQKILHAGTSNDRKLDSIESFQQRPRICTRHPSPERTHLSARHSKQLVAECQIKESVSRADGRAVKVYRNGRRTGSARRSARLYV</sequence>